<feature type="transmembrane region" description="Helical" evidence="1">
    <location>
        <begin position="64"/>
        <end position="85"/>
    </location>
</feature>
<dbReference type="InterPro" id="IPR020509">
    <property type="entry name" value="Uncharacterised_YnzE"/>
</dbReference>
<feature type="transmembrane region" description="Helical" evidence="1">
    <location>
        <begin position="7"/>
        <end position="26"/>
    </location>
</feature>
<dbReference type="EMBL" id="JBHLVO010000014">
    <property type="protein sequence ID" value="MFC0272917.1"/>
    <property type="molecule type" value="Genomic_DNA"/>
</dbReference>
<protein>
    <submittedName>
        <fullName evidence="2">DUF5367 family protein</fullName>
    </submittedName>
</protein>
<keyword evidence="1" id="KW-0812">Transmembrane</keyword>
<evidence type="ECO:0000313" key="2">
    <source>
        <dbReference type="EMBL" id="MFC0272917.1"/>
    </source>
</evidence>
<keyword evidence="1" id="KW-0472">Membrane</keyword>
<keyword evidence="1" id="KW-1133">Transmembrane helix</keyword>
<keyword evidence="3" id="KW-1185">Reference proteome</keyword>
<feature type="transmembrane region" description="Helical" evidence="1">
    <location>
        <begin position="97"/>
        <end position="118"/>
    </location>
</feature>
<dbReference type="Pfam" id="PF17329">
    <property type="entry name" value="DUF5367"/>
    <property type="match status" value="1"/>
</dbReference>
<dbReference type="Proteomes" id="UP001589854">
    <property type="component" value="Unassembled WGS sequence"/>
</dbReference>
<comment type="caution">
    <text evidence="2">The sequence shown here is derived from an EMBL/GenBank/DDBJ whole genome shotgun (WGS) entry which is preliminary data.</text>
</comment>
<dbReference type="RefSeq" id="WP_378935702.1">
    <property type="nucleotide sequence ID" value="NZ_JBHLVO010000014.1"/>
</dbReference>
<sequence length="123" mass="14295">MINVVWGFLLWISATMFFRFFGQMFLIPGNVLLLLITFIMAIPLIILATYPYYYLRKIPKSKRLISSVQISLPGMILDIFSIIYFNKVFSNLHNDSLPFFAAWLLWAYSLILISGFSIKIKSN</sequence>
<evidence type="ECO:0000256" key="1">
    <source>
        <dbReference type="SAM" id="Phobius"/>
    </source>
</evidence>
<feature type="transmembrane region" description="Helical" evidence="1">
    <location>
        <begin position="32"/>
        <end position="52"/>
    </location>
</feature>
<organism evidence="2 3">
    <name type="scientific">Metabacillus herbersteinensis</name>
    <dbReference type="NCBI Taxonomy" id="283816"/>
    <lineage>
        <taxon>Bacteria</taxon>
        <taxon>Bacillati</taxon>
        <taxon>Bacillota</taxon>
        <taxon>Bacilli</taxon>
        <taxon>Bacillales</taxon>
        <taxon>Bacillaceae</taxon>
        <taxon>Metabacillus</taxon>
    </lineage>
</organism>
<evidence type="ECO:0000313" key="3">
    <source>
        <dbReference type="Proteomes" id="UP001589854"/>
    </source>
</evidence>
<accession>A0ABV6GGW9</accession>
<reference evidence="2 3" key="1">
    <citation type="submission" date="2024-09" db="EMBL/GenBank/DDBJ databases">
        <authorList>
            <person name="Sun Q."/>
            <person name="Mori K."/>
        </authorList>
    </citation>
    <scope>NUCLEOTIDE SEQUENCE [LARGE SCALE GENOMIC DNA]</scope>
    <source>
        <strain evidence="2 3">CCM 7228</strain>
    </source>
</reference>
<gene>
    <name evidence="2" type="ORF">ACFFIX_15930</name>
</gene>
<proteinExistence type="predicted"/>
<name>A0ABV6GGW9_9BACI</name>